<dbReference type="Proteomes" id="UP001302696">
    <property type="component" value="Chromosome"/>
</dbReference>
<dbReference type="InterPro" id="IPR011256">
    <property type="entry name" value="Reg_factor_effector_dom_sf"/>
</dbReference>
<dbReference type="RefSeq" id="WP_057771722.1">
    <property type="nucleotide sequence ID" value="NZ_BBIM01000036.1"/>
</dbReference>
<evidence type="ECO:0000313" key="1">
    <source>
        <dbReference type="EMBL" id="WPC22236.1"/>
    </source>
</evidence>
<gene>
    <name evidence="1" type="ORF">N6G96_03165</name>
</gene>
<accession>A0ABZ0Q5J7</accession>
<name>A0ABZ0Q5J7_9LACO</name>
<proteinExistence type="predicted"/>
<evidence type="ECO:0000313" key="2">
    <source>
        <dbReference type="Proteomes" id="UP001302696"/>
    </source>
</evidence>
<dbReference type="Gene3D" id="3.20.80.10">
    <property type="entry name" value="Regulatory factor, effector binding domain"/>
    <property type="match status" value="1"/>
</dbReference>
<sequence>MFDWEVREQAEYSRNSQISFVKLTKRSYLTASGTALKRTEDPIFLAKADAVVKLAKFISEGATAGIMIPGFKEYRPYPVQAVWRGDEFKIWLKQPLFIDESIYKKAVSQVELAEAVNFEQLAEGVEIQTITTGFVTQKVIDQLQQAVTKAGYQVTDSTSHRELYLDGLPVSDDKQILVRMAITTTGKQPSFAAVN</sequence>
<reference evidence="2" key="1">
    <citation type="submission" date="2024-06" db="EMBL/GenBank/DDBJ databases">
        <authorList>
            <person name="Chang H.C."/>
            <person name="Mun S.Y."/>
        </authorList>
    </citation>
    <scope>NUCLEOTIDE SEQUENCE [LARGE SCALE GENOMIC DNA]</scope>
    <source>
        <strain evidence="2">KT1</strain>
    </source>
</reference>
<dbReference type="EMBL" id="CP104778">
    <property type="protein sequence ID" value="WPC22236.1"/>
    <property type="molecule type" value="Genomic_DNA"/>
</dbReference>
<evidence type="ECO:0008006" key="3">
    <source>
        <dbReference type="Google" id="ProtNLM"/>
    </source>
</evidence>
<organism evidence="1 2">
    <name type="scientific">Pediococcus inopinatus</name>
    <dbReference type="NCBI Taxonomy" id="114090"/>
    <lineage>
        <taxon>Bacteria</taxon>
        <taxon>Bacillati</taxon>
        <taxon>Bacillota</taxon>
        <taxon>Bacilli</taxon>
        <taxon>Lactobacillales</taxon>
        <taxon>Lactobacillaceae</taxon>
        <taxon>Pediococcus</taxon>
    </lineage>
</organism>
<protein>
    <recommendedName>
        <fullName evidence="3">GyrI-like small molecule binding domain-containing protein</fullName>
    </recommendedName>
</protein>
<keyword evidence="2" id="KW-1185">Reference proteome</keyword>